<dbReference type="GO" id="GO:0005975">
    <property type="term" value="P:carbohydrate metabolic process"/>
    <property type="evidence" value="ECO:0007669"/>
    <property type="project" value="InterPro"/>
</dbReference>
<evidence type="ECO:0000313" key="3">
    <source>
        <dbReference type="EMBL" id="REJ08505.1"/>
    </source>
</evidence>
<dbReference type="OrthoDB" id="3495297at2"/>
<gene>
    <name evidence="3" type="ORF">DY023_00610</name>
</gene>
<evidence type="ECO:0000259" key="2">
    <source>
        <dbReference type="SMART" id="SM00495"/>
    </source>
</evidence>
<keyword evidence="4" id="KW-1185">Reference proteome</keyword>
<dbReference type="InterPro" id="IPR008930">
    <property type="entry name" value="Terpenoid_cyclase/PrenylTrfase"/>
</dbReference>
<dbReference type="SMART" id="SM00495">
    <property type="entry name" value="ChtBD3"/>
    <property type="match status" value="2"/>
</dbReference>
<dbReference type="SUPFAM" id="SSF48239">
    <property type="entry name" value="Terpenoid cyclases/Protein prenyltransferases"/>
    <property type="match status" value="1"/>
</dbReference>
<dbReference type="InterPro" id="IPR006311">
    <property type="entry name" value="TAT_signal"/>
</dbReference>
<accession>A0A371NY64</accession>
<dbReference type="EMBL" id="QUAB01000010">
    <property type="protein sequence ID" value="REJ08505.1"/>
    <property type="molecule type" value="Genomic_DNA"/>
</dbReference>
<dbReference type="PROSITE" id="PS51318">
    <property type="entry name" value="TAT"/>
    <property type="match status" value="1"/>
</dbReference>
<dbReference type="Pfam" id="PF02839">
    <property type="entry name" value="CBM_5_12"/>
    <property type="match status" value="1"/>
</dbReference>
<reference evidence="3 4" key="1">
    <citation type="submission" date="2018-08" db="EMBL/GenBank/DDBJ databases">
        <title>Isolation, diversity and antifungal activity of Actinobacteria from cow dung.</title>
        <authorList>
            <person name="Ling L."/>
        </authorList>
    </citation>
    <scope>NUCLEOTIDE SEQUENCE [LARGE SCALE GENOMIC DNA]</scope>
    <source>
        <strain evidence="3 4">NEAU-LLE</strain>
    </source>
</reference>
<dbReference type="InterPro" id="IPR036573">
    <property type="entry name" value="CBM_sf_5/12"/>
</dbReference>
<dbReference type="AlphaFoldDB" id="A0A371NY64"/>
<evidence type="ECO:0000313" key="4">
    <source>
        <dbReference type="Proteomes" id="UP000262172"/>
    </source>
</evidence>
<dbReference type="GO" id="GO:0004553">
    <property type="term" value="F:hydrolase activity, hydrolyzing O-glycosyl compounds"/>
    <property type="evidence" value="ECO:0007669"/>
    <property type="project" value="InterPro"/>
</dbReference>
<sequence length="756" mass="81633">MTDPSPSAEAPLLQPISRRTLLLAGLGAAAVTALGVFERSPAASASAGTVLPLVAPLPAAPDRTLFAPQEQVLAAYLMIVAPMANDIVDDDPDRFGFMGGGWWRTPSEPFNARVQEHVATLSWFYANERSWNPYYLDGALLGRLDAAIGHYLRIQHPNGSFPEYTTTEFSRAATAFGMVALSEALANLRATNALPERQVELEASLRRAAVWFMDLTNGHWKIPLPFVNQTVGGLAGIARAARVLDDADLAADLSDRIDFIAEHGQAPAGFFHEPFGFDFGYNFFVMLPDLADLHAITGNPVVLDMAQKWTDFARHAVVREPDVSGYIAHSAACSRTADWNFLTNFADDADRGALSAALAPDAPELAAFLTTLEEKLASRGAWAATPDPVVARAKQGTSPRLWMHVIERPDVPSDADRAASEASLPYIMSERFTERRVGTLAQDYVFARRPAYYLSSFFGTRSQPMNRMGPGLLWHPQMGTVLAATNTSVGAASWGFADTAGTESAMSDMAVVYRRGSSGSGAVIVPDALDAETGVITFDATSSASGVRTLTTLRDTGATLRTESAVTGTFRLPLVLRATDEVIYSDGATGQFNATSAAEATWLSVQRNGVRMQISWGIESAVTLSATPMSMLGGTRRVHQLSIPVGVSAQIEIEFAAPWSSTSTYTTGDRVSFDGSFWVAQWWTRDLRPGDPTGPWSQLGRELETADGPVRTWTASWIYGGGEKVLHNGVIYLARWWSRNQAPDGTGGAWQRVGEI</sequence>
<proteinExistence type="predicted"/>
<dbReference type="InterPro" id="IPR003610">
    <property type="entry name" value="CBM5/12"/>
</dbReference>
<name>A0A371NY64_9MICO</name>
<dbReference type="RefSeq" id="WP_116240411.1">
    <property type="nucleotide sequence ID" value="NZ_QUAB01000010.1"/>
</dbReference>
<organism evidence="3 4">
    <name type="scientific">Microbacterium bovistercoris</name>
    <dbReference type="NCBI Taxonomy" id="2293570"/>
    <lineage>
        <taxon>Bacteria</taxon>
        <taxon>Bacillati</taxon>
        <taxon>Actinomycetota</taxon>
        <taxon>Actinomycetes</taxon>
        <taxon>Micrococcales</taxon>
        <taxon>Microbacteriaceae</taxon>
        <taxon>Microbacterium</taxon>
    </lineage>
</organism>
<dbReference type="Gene3D" id="2.10.10.20">
    <property type="entry name" value="Carbohydrate-binding module superfamily 5/12"/>
    <property type="match status" value="2"/>
</dbReference>
<dbReference type="Proteomes" id="UP000262172">
    <property type="component" value="Unassembled WGS sequence"/>
</dbReference>
<dbReference type="SUPFAM" id="SSF51055">
    <property type="entry name" value="Carbohydrate binding domain"/>
    <property type="match status" value="2"/>
</dbReference>
<feature type="domain" description="Chitin-binding type-3" evidence="2">
    <location>
        <begin position="710"/>
        <end position="753"/>
    </location>
</feature>
<feature type="domain" description="Chitin-binding type-3" evidence="2">
    <location>
        <begin position="656"/>
        <end position="699"/>
    </location>
</feature>
<dbReference type="GO" id="GO:0030246">
    <property type="term" value="F:carbohydrate binding"/>
    <property type="evidence" value="ECO:0007669"/>
    <property type="project" value="InterPro"/>
</dbReference>
<protein>
    <recommendedName>
        <fullName evidence="2">Chitin-binding type-3 domain-containing protein</fullName>
    </recommendedName>
</protein>
<dbReference type="CDD" id="cd12215">
    <property type="entry name" value="ChiC_BD"/>
    <property type="match status" value="2"/>
</dbReference>
<dbReference type="GO" id="GO:0005576">
    <property type="term" value="C:extracellular region"/>
    <property type="evidence" value="ECO:0007669"/>
    <property type="project" value="InterPro"/>
</dbReference>
<evidence type="ECO:0000256" key="1">
    <source>
        <dbReference type="ARBA" id="ARBA00022801"/>
    </source>
</evidence>
<keyword evidence="1" id="KW-0378">Hydrolase</keyword>
<comment type="caution">
    <text evidence="3">The sequence shown here is derived from an EMBL/GenBank/DDBJ whole genome shotgun (WGS) entry which is preliminary data.</text>
</comment>